<dbReference type="CDD" id="cd22744">
    <property type="entry name" value="OTU"/>
    <property type="match status" value="1"/>
</dbReference>
<reference evidence="5" key="1">
    <citation type="submission" date="2021-02" db="EMBL/GenBank/DDBJ databases">
        <authorList>
            <person name="Dougan E. K."/>
            <person name="Rhodes N."/>
            <person name="Thang M."/>
            <person name="Chan C."/>
        </authorList>
    </citation>
    <scope>NUCLEOTIDE SEQUENCE</scope>
</reference>
<dbReference type="InterPro" id="IPR038765">
    <property type="entry name" value="Papain-like_cys_pep_sf"/>
</dbReference>
<evidence type="ECO:0000259" key="3">
    <source>
        <dbReference type="PROSITE" id="PS50878"/>
    </source>
</evidence>
<name>A0A812PXA8_9DINO</name>
<dbReference type="EMBL" id="CAJNDS010002179">
    <property type="protein sequence ID" value="CAE7361347.1"/>
    <property type="molecule type" value="Genomic_DNA"/>
</dbReference>
<dbReference type="SUPFAM" id="SSF53098">
    <property type="entry name" value="Ribonuclease H-like"/>
    <property type="match status" value="1"/>
</dbReference>
<evidence type="ECO:0000259" key="4">
    <source>
        <dbReference type="PROSITE" id="PS50879"/>
    </source>
</evidence>
<feature type="domain" description="Reverse transcriptase" evidence="3">
    <location>
        <begin position="1404"/>
        <end position="1650"/>
    </location>
</feature>
<feature type="domain" description="RNase H type-1" evidence="4">
    <location>
        <begin position="1995"/>
        <end position="2142"/>
    </location>
</feature>
<dbReference type="SUPFAM" id="SSF56672">
    <property type="entry name" value="DNA/RNA polymerases"/>
    <property type="match status" value="1"/>
</dbReference>
<dbReference type="Pfam" id="PF07004">
    <property type="entry name" value="SHIPPO-rpt"/>
    <property type="match status" value="1"/>
</dbReference>
<dbReference type="Gene3D" id="3.60.10.10">
    <property type="entry name" value="Endonuclease/exonuclease/phosphatase"/>
    <property type="match status" value="1"/>
</dbReference>
<evidence type="ECO:0000256" key="1">
    <source>
        <dbReference type="SAM" id="MobiDB-lite"/>
    </source>
</evidence>
<evidence type="ECO:0000313" key="6">
    <source>
        <dbReference type="Proteomes" id="UP000604046"/>
    </source>
</evidence>
<dbReference type="SUPFAM" id="SSF56219">
    <property type="entry name" value="DNase I-like"/>
    <property type="match status" value="1"/>
</dbReference>
<dbReference type="InterPro" id="IPR005135">
    <property type="entry name" value="Endo/exonuclease/phosphatase"/>
</dbReference>
<dbReference type="Pfam" id="PF03372">
    <property type="entry name" value="Exo_endo_phos"/>
    <property type="match status" value="1"/>
</dbReference>
<organism evidence="5 6">
    <name type="scientific">Symbiodinium natans</name>
    <dbReference type="NCBI Taxonomy" id="878477"/>
    <lineage>
        <taxon>Eukaryota</taxon>
        <taxon>Sar</taxon>
        <taxon>Alveolata</taxon>
        <taxon>Dinophyceae</taxon>
        <taxon>Suessiales</taxon>
        <taxon>Symbiodiniaceae</taxon>
        <taxon>Symbiodinium</taxon>
    </lineage>
</organism>
<keyword evidence="6" id="KW-1185">Reference proteome</keyword>
<dbReference type="InterPro" id="IPR036691">
    <property type="entry name" value="Endo/exonu/phosph_ase_sf"/>
</dbReference>
<dbReference type="Pfam" id="PF00078">
    <property type="entry name" value="RVT_1"/>
    <property type="match status" value="1"/>
</dbReference>
<feature type="compositionally biased region" description="Polar residues" evidence="1">
    <location>
        <begin position="647"/>
        <end position="659"/>
    </location>
</feature>
<dbReference type="InterPro" id="IPR003323">
    <property type="entry name" value="OTU_dom"/>
</dbReference>
<dbReference type="Gene3D" id="3.30.420.10">
    <property type="entry name" value="Ribonuclease H-like superfamily/Ribonuclease H"/>
    <property type="match status" value="1"/>
</dbReference>
<dbReference type="InterPro" id="IPR010736">
    <property type="entry name" value="SHIPPO-rpt"/>
</dbReference>
<feature type="region of interest" description="Disordered" evidence="1">
    <location>
        <begin position="691"/>
        <end position="710"/>
    </location>
</feature>
<dbReference type="GO" id="GO:0003676">
    <property type="term" value="F:nucleic acid binding"/>
    <property type="evidence" value="ECO:0007669"/>
    <property type="project" value="InterPro"/>
</dbReference>
<dbReference type="InterPro" id="IPR043502">
    <property type="entry name" value="DNA/RNA_pol_sf"/>
</dbReference>
<protein>
    <submittedName>
        <fullName evidence="5">TUB2 protein</fullName>
    </submittedName>
</protein>
<feature type="domain" description="OTU" evidence="2">
    <location>
        <begin position="414"/>
        <end position="559"/>
    </location>
</feature>
<evidence type="ECO:0000313" key="5">
    <source>
        <dbReference type="EMBL" id="CAE7361347.1"/>
    </source>
</evidence>
<feature type="compositionally biased region" description="Low complexity" evidence="1">
    <location>
        <begin position="329"/>
        <end position="346"/>
    </location>
</feature>
<dbReference type="PROSITE" id="PS50802">
    <property type="entry name" value="OTU"/>
    <property type="match status" value="1"/>
</dbReference>
<feature type="region of interest" description="Disordered" evidence="1">
    <location>
        <begin position="854"/>
        <end position="879"/>
    </location>
</feature>
<dbReference type="PROSITE" id="PS50878">
    <property type="entry name" value="RT_POL"/>
    <property type="match status" value="1"/>
</dbReference>
<dbReference type="InterPro" id="IPR000477">
    <property type="entry name" value="RT_dom"/>
</dbReference>
<dbReference type="InterPro" id="IPR012337">
    <property type="entry name" value="RNaseH-like_sf"/>
</dbReference>
<dbReference type="GO" id="GO:0004523">
    <property type="term" value="F:RNA-DNA hybrid ribonuclease activity"/>
    <property type="evidence" value="ECO:0007669"/>
    <property type="project" value="InterPro"/>
</dbReference>
<comment type="caution">
    <text evidence="5">The sequence shown here is derived from an EMBL/GenBank/DDBJ whole genome shotgun (WGS) entry which is preliminary data.</text>
</comment>
<gene>
    <name evidence="5" type="primary">TUB2</name>
    <name evidence="5" type="ORF">SNAT2548_LOCUS19442</name>
</gene>
<feature type="compositionally biased region" description="Polar residues" evidence="1">
    <location>
        <begin position="624"/>
        <end position="635"/>
    </location>
</feature>
<dbReference type="InterPro" id="IPR002156">
    <property type="entry name" value="RNaseH_domain"/>
</dbReference>
<dbReference type="OrthoDB" id="411035at2759"/>
<feature type="region of interest" description="Disordered" evidence="1">
    <location>
        <begin position="328"/>
        <end position="391"/>
    </location>
</feature>
<dbReference type="SUPFAM" id="SSF54001">
    <property type="entry name" value="Cysteine proteinases"/>
    <property type="match status" value="1"/>
</dbReference>
<dbReference type="Proteomes" id="UP000604046">
    <property type="component" value="Unassembled WGS sequence"/>
</dbReference>
<accession>A0A812PXA8</accession>
<proteinExistence type="predicted"/>
<dbReference type="InterPro" id="IPR036397">
    <property type="entry name" value="RNaseH_sf"/>
</dbReference>
<dbReference type="InterPro" id="IPR023123">
    <property type="entry name" value="Tubulin_C"/>
</dbReference>
<sequence>MTEEAAEEAAALWNEHALSEKGGLTCVIACRSASEVAWVPRRGLTLQSQSQWLGLKHNDQVVLRSVSLAVLGKGVSPKSPVINKPREAKIPEKIEMHTVRLTVYAKYMAEKLTTQLADSFLKQVWPEDDKKARNFAAWRPETSSGKEVALVSYCTCSSSTASVLLGKSGQTPLFVSRLAKDKKKDPEVHARWVDRPSDSSDFEYWLHACNVLKQSGATTGLIHRLGGGRDLGFEQKGLDPKTSAPFYWLATCPPFWAAQDLLNVLTSVGWDNPEVLGQSGKSWRFRAKARPTKETTFVYELADDVTLKIVPQPRRLDIHNEYGKPLARPKVPWTTPPTTTIEVPDTQLDEPMMDGASPDSTTTAHVADGEEKNKVKQHGAKPQGAEPPCKKARSTRAFGCEEVIQDPTCPLKGWTVIETGADGKCGYHSLVGATYLAGKFDMQLDEKYVSKDAGSLRVKTAEWLFQDSARFKKSWAVDSDHPEHTGNSWDEYLKLVAKPDFWLDELQMRAAAERLKKRVLVHYLDTSKKWARRVINSRAEGEPLVLLLRDQHFRPVRPVGKGFPPEWLRNVGAQMPHRGRGGGPGKCSGIIRLRDAPGILRSSSKKSKQSSTPSCSTFRVGRAGSSSKKATSVSTFRVGGPGDARETSSNAPSMKSCSTFKVGASSPSGGGRLDAVIRRGLAAAAQFQQGSYKAVPTDKGSSSSSSSNGQVWTKDGIYKCTCGWSLPEAAALIPKQEQNRRLHDARMHWSQCHPGEPFPKLTKEQHKQKTQNMADKVLQNLHDLKDKSVGAPRRGSPRRFQCRRCEGCYDLSHARRVACPATPDAVKMRCREVESAVRVAEGRRTKRAARLTIRRDPRKSSRKPMKKMSKKMKARCNKQTTTRHVIISKKYALTARGIVGEKSLGKWEFFRQRAQDLHADVIALSETHQDDRRAERFSKASAKAGFPGYVCSPGTGNSMGTMLAGPKGFALDPFSWPIEYKGRVCSAVLRCGRADLLLISVYFPVGGGEAKRQRQDLAEIIAGRVSSASLPTIVMGDFNAQPHDPELAALESVCEYAHEHTKYEYLSTASSCLDFALVRHVAVTEVSLDARMSDHSGILLRIDFSGSCQFTTIKSYPDLRVSQEEWHLLWSNVWSRTRDTWERALHNGDTEELWRIWSTALEEAGGVAPHLAHRFRGTELHTMDLVFKGPNASRMNHRERRLHRVWRQITELVKQWERGNVDANLLNKATRAFRNLCREGFIEEDATEPVDMQQALDVAIRAEAKETALDRFTIWKEGARKAGLKPLFDFIGGKTRCGQVAVTTPDGLTADPAAVLAHAQAQWNRKNHSALDDDLRQAYLRRVRPHVVPHVPPHDVDRPFSVKELRRALKDTSGSAPGPSQWSADQLLKAPAEALEMLVTLLNTIKDTGVWPAALRMQEVTMIPKRAGASDMRPIGVTAVVTRILEKMLLSRYKPWVAQIQKTDATEILLSVEAHITHATSTGQQCIFRQSDLSNCFTRLDVDIAKQLAQWFGMLPKHAELYFELNRRRPAVIKAGSAVSQWQVPDRGMPQGDPVSPLAAALYAAAHEAVIRNDFPAASFYTFVDDRTICTTQEQHMTGVVNLLRELDHLSGQAEDATKEEMAIVNAVPESRDLFPHARDEYIDLLGIRFDLNGKAAPSTAPRARARFKELGLRVERLGKITRNLQLGSSQLCKVMIATMGLFRWDAAWISCNYSEVKSLATKIEVTLQARKRYAAWRHRGASWVLQPKGWHVEPIALITFAAICAGRRLQFSSWRTVIEHAWSQPSGFRKSLVDHMRDAYERVGWEATDSPWTVQTPQGSFDLNMISRAVFGHLLRQGWRHYMMKCHNSCRHVCIDVDSIDVVPLRKFVDATVPSSRALAWRCAVAAEPNHERMAHIDPVTFPSQACPHCGAQRATTFHLMYECDSSAALRAELDLQPDALGGDLAGSQRAAWLQNGWAQWVPPPAAGDWTWHRITQWIEEVRALLVAHPPKLFNGEFLIATDGSAQSPADPETRVAACAAVWRTSSGLISWSQPLGNIENTVNAAELVIVVVVAKAAEAASMASSLRILTDHERVPAAFKSSKSSCDKVSLWNALKEVHRDAGFRLSWVPAHGKHAHVHVPTEWRELNMEADRHASLAARGAVHLLIPWIGEDEMEFTEAESNMNDLVSEYQQYQAIDFVQLGNGTVECLLDGWQKTFRVCQHGAAAAASPAALNRVSVPGPGTYTTTPRTEEIVKPVNCRVLMGRRPRFQKEGALFNSGIESKVPGPGAYDADKIISLGRCKVSKQKDPPRWTMAKKSIMEFAKTHC</sequence>
<evidence type="ECO:0000259" key="2">
    <source>
        <dbReference type="PROSITE" id="PS50802"/>
    </source>
</evidence>
<feature type="region of interest" description="Disordered" evidence="1">
    <location>
        <begin position="599"/>
        <end position="671"/>
    </location>
</feature>
<feature type="compositionally biased region" description="Basic residues" evidence="1">
    <location>
        <begin position="860"/>
        <end position="876"/>
    </location>
</feature>
<dbReference type="PROSITE" id="PS50879">
    <property type="entry name" value="RNASE_H_1"/>
    <property type="match status" value="1"/>
</dbReference>
<dbReference type="Gene3D" id="1.10.287.600">
    <property type="entry name" value="Helix hairpin bin"/>
    <property type="match status" value="1"/>
</dbReference>
<dbReference type="Gene3D" id="3.90.70.80">
    <property type="match status" value="1"/>
</dbReference>